<gene>
    <name evidence="2" type="ORF">KOI35_32925</name>
</gene>
<sequence>MEPQDDRIARRLAEIRAQEKALDDEAAAAAATPEVIEERQGSRMRSVVFVVVLLLVGLGLTGAAVTMSRLAGQSMDDATRTGQATVSSCHEQGPVTTRGFGYWDSCATSIKWDDGQDVRVTVGAVFTSADVGKTIEVGDVGRHRQSQKLARADVEARPWLRWIGYPVLVIGVLPLIFLGVVLAGSVRRRR</sequence>
<evidence type="ECO:0000313" key="3">
    <source>
        <dbReference type="Proteomes" id="UP001519654"/>
    </source>
</evidence>
<proteinExistence type="predicted"/>
<dbReference type="InterPro" id="IPR045927">
    <property type="entry name" value="DUF6346"/>
</dbReference>
<feature type="transmembrane region" description="Helical" evidence="1">
    <location>
        <begin position="47"/>
        <end position="67"/>
    </location>
</feature>
<reference evidence="2 3" key="1">
    <citation type="submission" date="2021-06" db="EMBL/GenBank/DDBJ databases">
        <title>Actinoplanes lichenicola sp. nov., and Actinoplanes ovalisporus sp. nov., isolated from lichen in Thailand.</title>
        <authorList>
            <person name="Saeng-In P."/>
            <person name="Kanchanasin P."/>
            <person name="Yuki M."/>
            <person name="Kudo T."/>
            <person name="Ohkuma M."/>
            <person name="Phongsopitanun W."/>
            <person name="Tanasupawat S."/>
        </authorList>
    </citation>
    <scope>NUCLEOTIDE SEQUENCE [LARGE SCALE GENOMIC DNA]</scope>
    <source>
        <strain evidence="2 3">NBRC 110975</strain>
    </source>
</reference>
<keyword evidence="1" id="KW-0472">Membrane</keyword>
<keyword evidence="1" id="KW-0812">Transmembrane</keyword>
<evidence type="ECO:0000256" key="1">
    <source>
        <dbReference type="SAM" id="Phobius"/>
    </source>
</evidence>
<keyword evidence="3" id="KW-1185">Reference proteome</keyword>
<evidence type="ECO:0000313" key="2">
    <source>
        <dbReference type="EMBL" id="MBU2668327.1"/>
    </source>
</evidence>
<dbReference type="RefSeq" id="WP_215792590.1">
    <property type="nucleotide sequence ID" value="NZ_JAHKKG010000011.1"/>
</dbReference>
<dbReference type="Proteomes" id="UP001519654">
    <property type="component" value="Unassembled WGS sequence"/>
</dbReference>
<keyword evidence="1" id="KW-1133">Transmembrane helix</keyword>
<evidence type="ECO:0008006" key="4">
    <source>
        <dbReference type="Google" id="ProtNLM"/>
    </source>
</evidence>
<name>A0ABS5YY05_9ACTN</name>
<dbReference type="EMBL" id="JAHKKG010000011">
    <property type="protein sequence ID" value="MBU2668327.1"/>
    <property type="molecule type" value="Genomic_DNA"/>
</dbReference>
<comment type="caution">
    <text evidence="2">The sequence shown here is derived from an EMBL/GenBank/DDBJ whole genome shotgun (WGS) entry which is preliminary data.</text>
</comment>
<protein>
    <recommendedName>
        <fullName evidence="4">DUF3592 domain-containing protein</fullName>
    </recommendedName>
</protein>
<feature type="transmembrane region" description="Helical" evidence="1">
    <location>
        <begin position="163"/>
        <end position="186"/>
    </location>
</feature>
<accession>A0ABS5YY05</accession>
<dbReference type="Pfam" id="PF19873">
    <property type="entry name" value="DUF6346"/>
    <property type="match status" value="1"/>
</dbReference>
<organism evidence="2 3">
    <name type="scientific">Paractinoplanes bogorensis</name>
    <dbReference type="NCBI Taxonomy" id="1610840"/>
    <lineage>
        <taxon>Bacteria</taxon>
        <taxon>Bacillati</taxon>
        <taxon>Actinomycetota</taxon>
        <taxon>Actinomycetes</taxon>
        <taxon>Micromonosporales</taxon>
        <taxon>Micromonosporaceae</taxon>
        <taxon>Paractinoplanes</taxon>
    </lineage>
</organism>